<keyword evidence="1" id="KW-0812">Transmembrane</keyword>
<keyword evidence="1" id="KW-0472">Membrane</keyword>
<feature type="transmembrane region" description="Helical" evidence="1">
    <location>
        <begin position="6"/>
        <end position="25"/>
    </location>
</feature>
<gene>
    <name evidence="2" type="ORF">AYBTSS11_LOCUS16224</name>
</gene>
<reference evidence="2" key="1">
    <citation type="submission" date="2023-10" db="EMBL/GenBank/DDBJ databases">
        <authorList>
            <person name="Domelevo Entfellner J.-B."/>
        </authorList>
    </citation>
    <scope>NUCLEOTIDE SEQUENCE</scope>
</reference>
<evidence type="ECO:0000313" key="2">
    <source>
        <dbReference type="EMBL" id="CAJ1955622.1"/>
    </source>
</evidence>
<accession>A0AA86SV96</accession>
<sequence length="63" mass="7165">MDNDNVGHVTIIVLVYKKIIFGLMLSTSEEFELHSHGDYPSFLDFKERSIPLSLVTTHSAKNE</sequence>
<keyword evidence="1" id="KW-1133">Transmembrane helix</keyword>
<organism evidence="2 3">
    <name type="scientific">Sphenostylis stenocarpa</name>
    <dbReference type="NCBI Taxonomy" id="92480"/>
    <lineage>
        <taxon>Eukaryota</taxon>
        <taxon>Viridiplantae</taxon>
        <taxon>Streptophyta</taxon>
        <taxon>Embryophyta</taxon>
        <taxon>Tracheophyta</taxon>
        <taxon>Spermatophyta</taxon>
        <taxon>Magnoliopsida</taxon>
        <taxon>eudicotyledons</taxon>
        <taxon>Gunneridae</taxon>
        <taxon>Pentapetalae</taxon>
        <taxon>rosids</taxon>
        <taxon>fabids</taxon>
        <taxon>Fabales</taxon>
        <taxon>Fabaceae</taxon>
        <taxon>Papilionoideae</taxon>
        <taxon>50 kb inversion clade</taxon>
        <taxon>NPAAA clade</taxon>
        <taxon>indigoferoid/millettioid clade</taxon>
        <taxon>Phaseoleae</taxon>
        <taxon>Sphenostylis</taxon>
    </lineage>
</organism>
<name>A0AA86SV96_9FABA</name>
<dbReference type="AlphaFoldDB" id="A0AA86SV96"/>
<dbReference type="Proteomes" id="UP001189624">
    <property type="component" value="Chromosome 5"/>
</dbReference>
<protein>
    <submittedName>
        <fullName evidence="2">Uncharacterized protein</fullName>
    </submittedName>
</protein>
<evidence type="ECO:0000313" key="3">
    <source>
        <dbReference type="Proteomes" id="UP001189624"/>
    </source>
</evidence>
<proteinExistence type="predicted"/>
<evidence type="ECO:0000256" key="1">
    <source>
        <dbReference type="SAM" id="Phobius"/>
    </source>
</evidence>
<dbReference type="EMBL" id="OY731402">
    <property type="protein sequence ID" value="CAJ1955622.1"/>
    <property type="molecule type" value="Genomic_DNA"/>
</dbReference>
<dbReference type="Gramene" id="rna-AYBTSS11_LOCUS16224">
    <property type="protein sequence ID" value="CAJ1955622.1"/>
    <property type="gene ID" value="gene-AYBTSS11_LOCUS16224"/>
</dbReference>
<keyword evidence="3" id="KW-1185">Reference proteome</keyword>